<dbReference type="Proteomes" id="UP000188604">
    <property type="component" value="Chromosome"/>
</dbReference>
<dbReference type="PROSITE" id="PS50076">
    <property type="entry name" value="DNAJ_2"/>
    <property type="match status" value="1"/>
</dbReference>
<dbReference type="KEGG" id="nch:A0U93_02615"/>
<protein>
    <submittedName>
        <fullName evidence="2">Molecular chaperone DnaJ</fullName>
    </submittedName>
</protein>
<name>A0A1U9KMN1_9PROT</name>
<organism evidence="2 3">
    <name type="scientific">Neoasaia chiangmaiensis</name>
    <dbReference type="NCBI Taxonomy" id="320497"/>
    <lineage>
        <taxon>Bacteria</taxon>
        <taxon>Pseudomonadati</taxon>
        <taxon>Pseudomonadota</taxon>
        <taxon>Alphaproteobacteria</taxon>
        <taxon>Acetobacterales</taxon>
        <taxon>Acetobacteraceae</taxon>
        <taxon>Neoasaia</taxon>
    </lineage>
</organism>
<dbReference type="InterPro" id="IPR051938">
    <property type="entry name" value="Apopto_cytoskel_mod"/>
</dbReference>
<keyword evidence="1" id="KW-0143">Chaperone</keyword>
<evidence type="ECO:0000313" key="2">
    <source>
        <dbReference type="EMBL" id="AQS87018.1"/>
    </source>
</evidence>
<dbReference type="PRINTS" id="PR00625">
    <property type="entry name" value="JDOMAIN"/>
</dbReference>
<dbReference type="SMART" id="SM00271">
    <property type="entry name" value="DnaJ"/>
    <property type="match status" value="1"/>
</dbReference>
<gene>
    <name evidence="2" type="ORF">A0U93_02615</name>
</gene>
<dbReference type="SUPFAM" id="SSF46565">
    <property type="entry name" value="Chaperone J-domain"/>
    <property type="match status" value="1"/>
</dbReference>
<reference evidence="2 3" key="1">
    <citation type="submission" date="2016-03" db="EMBL/GenBank/DDBJ databases">
        <title>Acetic acid bacteria sequencing.</title>
        <authorList>
            <person name="Brandt J."/>
            <person name="Jakob F."/>
            <person name="Vogel R.F."/>
        </authorList>
    </citation>
    <scope>NUCLEOTIDE SEQUENCE [LARGE SCALE GENOMIC DNA]</scope>
    <source>
        <strain evidence="2 3">NBRC 101099</strain>
    </source>
</reference>
<dbReference type="AlphaFoldDB" id="A0A1U9KMN1"/>
<dbReference type="OrthoDB" id="9786294at2"/>
<dbReference type="PANTHER" id="PTHR44145">
    <property type="entry name" value="DNAJ HOMOLOG SUBFAMILY A MEMBER 3, MITOCHONDRIAL"/>
    <property type="match status" value="1"/>
</dbReference>
<dbReference type="RefSeq" id="WP_077805986.1">
    <property type="nucleotide sequence ID" value="NZ_BJXS01000004.1"/>
</dbReference>
<evidence type="ECO:0000313" key="3">
    <source>
        <dbReference type="Proteomes" id="UP000188604"/>
    </source>
</evidence>
<dbReference type="EMBL" id="CP014691">
    <property type="protein sequence ID" value="AQS87018.1"/>
    <property type="molecule type" value="Genomic_DNA"/>
</dbReference>
<proteinExistence type="predicted"/>
<evidence type="ECO:0000256" key="1">
    <source>
        <dbReference type="ARBA" id="ARBA00023186"/>
    </source>
</evidence>
<dbReference type="PANTHER" id="PTHR44145:SF3">
    <property type="entry name" value="DNAJ HOMOLOG SUBFAMILY A MEMBER 3, MITOCHONDRIAL"/>
    <property type="match status" value="1"/>
</dbReference>
<keyword evidence="3" id="KW-1185">Reference proteome</keyword>
<dbReference type="InterPro" id="IPR036869">
    <property type="entry name" value="J_dom_sf"/>
</dbReference>
<dbReference type="InterPro" id="IPR001623">
    <property type="entry name" value="DnaJ_domain"/>
</dbReference>
<dbReference type="STRING" id="320497.A0U93_02615"/>
<dbReference type="Gene3D" id="1.10.287.110">
    <property type="entry name" value="DnaJ domain"/>
    <property type="match status" value="1"/>
</dbReference>
<dbReference type="Pfam" id="PF00226">
    <property type="entry name" value="DnaJ"/>
    <property type="match status" value="1"/>
</dbReference>
<dbReference type="CDD" id="cd06257">
    <property type="entry name" value="DnaJ"/>
    <property type="match status" value="1"/>
</dbReference>
<sequence>MQRKSTRHRAFDPDPAAPDACCQMPGCTARAGYRAPKSRDTLNDYFWFCLEHVRQYNANWDYYKGMTPGQIEAHLRADTSWQRPSWRLGARGGQTFDEEEVLDPLDILGAGRQRRAQAAKRRQEQAAASDVPLPLRQPLSTLGLAWPVSLDILKARYKDLARQHHPDANGGDRAAEERFKAVNAAYSVVREHIHRVETTSVAQARAG</sequence>
<accession>A0A1U9KMN1</accession>